<protein>
    <recommendedName>
        <fullName evidence="3">Malate dehydrogenase</fullName>
    </recommendedName>
</protein>
<dbReference type="EMBL" id="MW390511">
    <property type="protein sequence ID" value="QQZ48496.1"/>
    <property type="molecule type" value="Genomic_DNA"/>
</dbReference>
<evidence type="ECO:0000313" key="1">
    <source>
        <dbReference type="EMBL" id="QQZ46519.1"/>
    </source>
</evidence>
<sequence>MVTLKAHILPHHDLQPPGCRGSSSRQDFLLKKEKIVIEVKKTRRSLGANKIGEELLIDMARYRAHPDCETLVCFVYDPEGWVTNPKGVIDDLEGKDTEGKTRVVIAQF</sequence>
<reference evidence="2" key="1">
    <citation type="journal article" date="2021" name="Sci. Rep.">
        <title>Antibiotic resistance plasmid composition and architecture in Escherichia coli isolates from meat.</title>
        <authorList>
            <person name="Darphorn T.S."/>
            <person name="Bel K."/>
            <person name="Koenders-van Sint Anneland B.B."/>
            <person name="Brul S."/>
            <person name="Ter Kuile B.H."/>
        </authorList>
    </citation>
    <scope>NUCLEOTIDE SEQUENCE</scope>
    <source>
        <strain evidence="2">ESBL2057</strain>
        <strain evidence="1">ESBL2073</strain>
        <plasmid evidence="2">pESBL2057-IncX4</plasmid>
        <plasmid evidence="1">pESBL2073-IncX4</plasmid>
    </source>
</reference>
<name>A0A7U1E433_ECOLX</name>
<accession>A0A7U1E433</accession>
<evidence type="ECO:0008006" key="3">
    <source>
        <dbReference type="Google" id="ProtNLM"/>
    </source>
</evidence>
<dbReference type="EMBL" id="MW390514">
    <property type="protein sequence ID" value="QQZ46519.1"/>
    <property type="molecule type" value="Genomic_DNA"/>
</dbReference>
<geneLocation type="plasmid" evidence="2">
    <name>pESBL2057-IncX4</name>
</geneLocation>
<keyword evidence="2" id="KW-0614">Plasmid</keyword>
<dbReference type="AlphaFoldDB" id="A0A7U1E433"/>
<proteinExistence type="predicted"/>
<evidence type="ECO:0000313" key="2">
    <source>
        <dbReference type="EMBL" id="QQZ48496.1"/>
    </source>
</evidence>
<organism evidence="2">
    <name type="scientific">Escherichia coli</name>
    <dbReference type="NCBI Taxonomy" id="562"/>
    <lineage>
        <taxon>Bacteria</taxon>
        <taxon>Pseudomonadati</taxon>
        <taxon>Pseudomonadota</taxon>
        <taxon>Gammaproteobacteria</taxon>
        <taxon>Enterobacterales</taxon>
        <taxon>Enterobacteriaceae</taxon>
        <taxon>Escherichia</taxon>
    </lineage>
</organism>
<geneLocation type="plasmid" evidence="1">
    <name>pESBL2073-IncX4</name>
</geneLocation>
<dbReference type="Pfam" id="PF18742">
    <property type="entry name" value="DpnII-MboI"/>
    <property type="match status" value="1"/>
</dbReference>